<dbReference type="EMBL" id="UZAI01011536">
    <property type="protein sequence ID" value="VDP09017.1"/>
    <property type="molecule type" value="Genomic_DNA"/>
</dbReference>
<name>A0A3P8A593_9TREM</name>
<evidence type="ECO:0000313" key="2">
    <source>
        <dbReference type="Proteomes" id="UP000277204"/>
    </source>
</evidence>
<dbReference type="AlphaFoldDB" id="A0A3P8A593"/>
<protein>
    <submittedName>
        <fullName evidence="1">Uncharacterized protein</fullName>
    </submittedName>
</protein>
<reference evidence="1 2" key="1">
    <citation type="submission" date="2018-11" db="EMBL/GenBank/DDBJ databases">
        <authorList>
            <consortium name="Pathogen Informatics"/>
        </authorList>
    </citation>
    <scope>NUCLEOTIDE SEQUENCE [LARGE SCALE GENOMIC DNA]</scope>
    <source>
        <strain evidence="1 2">Zambia</strain>
    </source>
</reference>
<organism evidence="1 2">
    <name type="scientific">Schistosoma margrebowiei</name>
    <dbReference type="NCBI Taxonomy" id="48269"/>
    <lineage>
        <taxon>Eukaryota</taxon>
        <taxon>Metazoa</taxon>
        <taxon>Spiralia</taxon>
        <taxon>Lophotrochozoa</taxon>
        <taxon>Platyhelminthes</taxon>
        <taxon>Trematoda</taxon>
        <taxon>Digenea</taxon>
        <taxon>Strigeidida</taxon>
        <taxon>Schistosomatoidea</taxon>
        <taxon>Schistosomatidae</taxon>
        <taxon>Schistosoma</taxon>
    </lineage>
</organism>
<keyword evidence="2" id="KW-1185">Reference proteome</keyword>
<gene>
    <name evidence="1" type="ORF">SMRZ_LOCUS13869</name>
</gene>
<accession>A0A3P8A593</accession>
<proteinExistence type="predicted"/>
<dbReference type="Proteomes" id="UP000277204">
    <property type="component" value="Unassembled WGS sequence"/>
</dbReference>
<sequence>MMKVPIVELLNQQQNQLETKQLVSLVKNLVLHVVLQQKLILIKHIGK</sequence>
<evidence type="ECO:0000313" key="1">
    <source>
        <dbReference type="EMBL" id="VDP09017.1"/>
    </source>
</evidence>